<sequence>MKFAGIAAVLLVSFALFSLLDADSQEEPILAPIPEPVYCRSKQMFKGSCKDRGSPSATCFLDFLGARSASEMPKNCHCTPKPKNMRLCECQVVCKDCCN</sequence>
<gene>
    <name evidence="7" type="primary">BnaC08g47710D</name>
    <name evidence="7" type="ORF">GSBRNA2T00013930001</name>
</gene>
<evidence type="ECO:0000256" key="1">
    <source>
        <dbReference type="ARBA" id="ARBA00004613"/>
    </source>
</evidence>
<dbReference type="GO" id="GO:0005576">
    <property type="term" value="C:extracellular region"/>
    <property type="evidence" value="ECO:0007669"/>
    <property type="project" value="UniProtKB-SubCell"/>
</dbReference>
<evidence type="ECO:0000256" key="2">
    <source>
        <dbReference type="ARBA" id="ARBA00006722"/>
    </source>
</evidence>
<proteinExistence type="inferred from homology"/>
<evidence type="ECO:0000313" key="7">
    <source>
        <dbReference type="EMBL" id="CDY54353.1"/>
    </source>
</evidence>
<evidence type="ECO:0000256" key="6">
    <source>
        <dbReference type="SAM" id="SignalP"/>
    </source>
</evidence>
<keyword evidence="3" id="KW-0964">Secreted</keyword>
<dbReference type="SMR" id="A0A078IYX7"/>
<dbReference type="InterPro" id="IPR010682">
    <property type="entry name" value="SCRL"/>
</dbReference>
<dbReference type="AlphaFoldDB" id="A0A078IYX7"/>
<protein>
    <submittedName>
        <fullName evidence="7">BnaC08g47710D protein</fullName>
    </submittedName>
</protein>
<name>A0A078IYX7_BRANA</name>
<reference evidence="7 8" key="1">
    <citation type="journal article" date="2014" name="Science">
        <title>Plant genetics. Early allopolyploid evolution in the post-Neolithic Brassica napus oilseed genome.</title>
        <authorList>
            <person name="Chalhoub B."/>
            <person name="Denoeud F."/>
            <person name="Liu S."/>
            <person name="Parkin I.A."/>
            <person name="Tang H."/>
            <person name="Wang X."/>
            <person name="Chiquet J."/>
            <person name="Belcram H."/>
            <person name="Tong C."/>
            <person name="Samans B."/>
            <person name="Correa M."/>
            <person name="Da Silva C."/>
            <person name="Just J."/>
            <person name="Falentin C."/>
            <person name="Koh C.S."/>
            <person name="Le Clainche I."/>
            <person name="Bernard M."/>
            <person name="Bento P."/>
            <person name="Noel B."/>
            <person name="Labadie K."/>
            <person name="Alberti A."/>
            <person name="Charles M."/>
            <person name="Arnaud D."/>
            <person name="Guo H."/>
            <person name="Daviaud C."/>
            <person name="Alamery S."/>
            <person name="Jabbari K."/>
            <person name="Zhao M."/>
            <person name="Edger P.P."/>
            <person name="Chelaifa H."/>
            <person name="Tack D."/>
            <person name="Lassalle G."/>
            <person name="Mestiri I."/>
            <person name="Schnel N."/>
            <person name="Le Paslier M.C."/>
            <person name="Fan G."/>
            <person name="Renault V."/>
            <person name="Bayer P.E."/>
            <person name="Golicz A.A."/>
            <person name="Manoli S."/>
            <person name="Lee T.H."/>
            <person name="Thi V.H."/>
            <person name="Chalabi S."/>
            <person name="Hu Q."/>
            <person name="Fan C."/>
            <person name="Tollenaere R."/>
            <person name="Lu Y."/>
            <person name="Battail C."/>
            <person name="Shen J."/>
            <person name="Sidebottom C.H."/>
            <person name="Wang X."/>
            <person name="Canaguier A."/>
            <person name="Chauveau A."/>
            <person name="Berard A."/>
            <person name="Deniot G."/>
            <person name="Guan M."/>
            <person name="Liu Z."/>
            <person name="Sun F."/>
            <person name="Lim Y.P."/>
            <person name="Lyons E."/>
            <person name="Town C.D."/>
            <person name="Bancroft I."/>
            <person name="Wang X."/>
            <person name="Meng J."/>
            <person name="Ma J."/>
            <person name="Pires J.C."/>
            <person name="King G.J."/>
            <person name="Brunel D."/>
            <person name="Delourme R."/>
            <person name="Renard M."/>
            <person name="Aury J.M."/>
            <person name="Adams K.L."/>
            <person name="Batley J."/>
            <person name="Snowdon R.J."/>
            <person name="Tost J."/>
            <person name="Edwards D."/>
            <person name="Zhou Y."/>
            <person name="Hua W."/>
            <person name="Sharpe A.G."/>
            <person name="Paterson A.H."/>
            <person name="Guan C."/>
            <person name="Wincker P."/>
        </authorList>
    </citation>
    <scope>NUCLEOTIDE SEQUENCE [LARGE SCALE GENOMIC DNA]</scope>
    <source>
        <strain evidence="8">cv. Darmor-bzh</strain>
    </source>
</reference>
<evidence type="ECO:0000256" key="4">
    <source>
        <dbReference type="ARBA" id="ARBA00022729"/>
    </source>
</evidence>
<dbReference type="PANTHER" id="PTHR34450:SF9">
    <property type="entry name" value="DEFENSIN-LIKE PROTEIN 242-RELATED"/>
    <property type="match status" value="1"/>
</dbReference>
<keyword evidence="4 6" id="KW-0732">Signal</keyword>
<evidence type="ECO:0000256" key="3">
    <source>
        <dbReference type="ARBA" id="ARBA00022525"/>
    </source>
</evidence>
<keyword evidence="8" id="KW-1185">Reference proteome</keyword>
<feature type="chain" id="PRO_5001738868" evidence="6">
    <location>
        <begin position="23"/>
        <end position="99"/>
    </location>
</feature>
<organism evidence="7 8">
    <name type="scientific">Brassica napus</name>
    <name type="common">Rape</name>
    <dbReference type="NCBI Taxonomy" id="3708"/>
    <lineage>
        <taxon>Eukaryota</taxon>
        <taxon>Viridiplantae</taxon>
        <taxon>Streptophyta</taxon>
        <taxon>Embryophyta</taxon>
        <taxon>Tracheophyta</taxon>
        <taxon>Spermatophyta</taxon>
        <taxon>Magnoliopsida</taxon>
        <taxon>eudicotyledons</taxon>
        <taxon>Gunneridae</taxon>
        <taxon>Pentapetalae</taxon>
        <taxon>rosids</taxon>
        <taxon>malvids</taxon>
        <taxon>Brassicales</taxon>
        <taxon>Brassicaceae</taxon>
        <taxon>Brassiceae</taxon>
        <taxon>Brassica</taxon>
    </lineage>
</organism>
<dbReference type="PaxDb" id="3708-A0A078IYX7"/>
<dbReference type="Proteomes" id="UP000028999">
    <property type="component" value="Unassembled WGS sequence"/>
</dbReference>
<dbReference type="OMA" id="CECSVIC"/>
<dbReference type="Pfam" id="PF06876">
    <property type="entry name" value="SCRL"/>
    <property type="match status" value="1"/>
</dbReference>
<comment type="similarity">
    <text evidence="2">Belongs to the DEFL family.</text>
</comment>
<dbReference type="GO" id="GO:0007165">
    <property type="term" value="P:signal transduction"/>
    <property type="evidence" value="ECO:0007669"/>
    <property type="project" value="InterPro"/>
</dbReference>
<keyword evidence="5" id="KW-1015">Disulfide bond</keyword>
<comment type="subcellular location">
    <subcellularLocation>
        <location evidence="1">Secreted</location>
    </subcellularLocation>
</comment>
<feature type="signal peptide" evidence="6">
    <location>
        <begin position="1"/>
        <end position="22"/>
    </location>
</feature>
<dbReference type="STRING" id="3708.A0A078IYX7"/>
<dbReference type="EMBL" id="LK033308">
    <property type="protein sequence ID" value="CDY54353.1"/>
    <property type="molecule type" value="Genomic_DNA"/>
</dbReference>
<evidence type="ECO:0000256" key="5">
    <source>
        <dbReference type="ARBA" id="ARBA00023157"/>
    </source>
</evidence>
<evidence type="ECO:0000313" key="8">
    <source>
        <dbReference type="Proteomes" id="UP000028999"/>
    </source>
</evidence>
<dbReference type="PANTHER" id="PTHR34450">
    <property type="entry name" value="DEFENSIN-LIKE PROTEIN 245-RELATED"/>
    <property type="match status" value="1"/>
</dbReference>
<accession>A0A078IYX7</accession>
<dbReference type="Gramene" id="CDY54353">
    <property type="protein sequence ID" value="CDY54353"/>
    <property type="gene ID" value="GSBRNA2T00013930001"/>
</dbReference>